<reference evidence="1" key="1">
    <citation type="journal article" date="2020" name="IMA Fungus">
        <title>The 256 kb mitochondrial genome of Clavaria fumosa is the largest among phylum Basidiomycota and is rich in introns and intronic ORFs.</title>
        <authorList>
            <person name="Wang X."/>
            <person name="Wang Y."/>
            <person name="Yao W."/>
            <person name="Shen J."/>
            <person name="Chen M."/>
            <person name="Gao M."/>
            <person name="Ren J."/>
            <person name="Li Q."/>
            <person name="Liu N."/>
        </authorList>
    </citation>
    <scope>NUCLEOTIDE SEQUENCE</scope>
</reference>
<keyword evidence="1" id="KW-0496">Mitochondrion</keyword>
<gene>
    <name evidence="1" type="primary">orf109</name>
</gene>
<protein>
    <submittedName>
        <fullName evidence="1">LAGLIDADG endonuclease</fullName>
    </submittedName>
</protein>
<proteinExistence type="predicted"/>
<dbReference type="AlphaFoldDB" id="A0A7T3U4S8"/>
<dbReference type="GO" id="GO:0004519">
    <property type="term" value="F:endonuclease activity"/>
    <property type="evidence" value="ECO:0007669"/>
    <property type="project" value="UniProtKB-KW"/>
</dbReference>
<keyword evidence="1" id="KW-0540">Nuclease</keyword>
<dbReference type="RefSeq" id="YP_010130212.1">
    <property type="nucleotide sequence ID" value="NC_056336.1"/>
</dbReference>
<name>A0A7T3U4S8_9AGAR</name>
<evidence type="ECO:0000313" key="1">
    <source>
        <dbReference type="EMBL" id="QPZ51114.1"/>
    </source>
</evidence>
<sequence length="109" mass="12825">MVFIKFKPSFVRCDPSFIILATLHQAKKSFCFTPNTGYFSKKGMIKLVLSEYFITAKEQHLYPLVYDGYILPHLKYLDINFIKYLSLSCCLILNLKITCWPVRCSFDFF</sequence>
<organism evidence="1">
    <name type="scientific">Clavaria fumosa</name>
    <dbReference type="NCBI Taxonomy" id="264083"/>
    <lineage>
        <taxon>Eukaryota</taxon>
        <taxon>Fungi</taxon>
        <taxon>Dikarya</taxon>
        <taxon>Basidiomycota</taxon>
        <taxon>Agaricomycotina</taxon>
        <taxon>Agaricomycetes</taxon>
        <taxon>Agaricomycetidae</taxon>
        <taxon>Agaricales</taxon>
        <taxon>Clavariineae</taxon>
        <taxon>Clavariaceae</taxon>
        <taxon>Clavaria</taxon>
    </lineage>
</organism>
<accession>A0A7T3U4S8</accession>
<geneLocation type="mitochondrion" evidence="1"/>
<dbReference type="GeneID" id="65338544"/>
<dbReference type="EMBL" id="MT114157">
    <property type="protein sequence ID" value="QPZ51114.1"/>
    <property type="molecule type" value="Genomic_DNA"/>
</dbReference>
<keyword evidence="1" id="KW-0378">Hydrolase</keyword>
<keyword evidence="1" id="KW-0255">Endonuclease</keyword>